<gene>
    <name evidence="4" type="ORF">DRB17_18855</name>
</gene>
<keyword evidence="2" id="KW-0663">Pyridoxal phosphate</keyword>
<name>A0A369T4P7_9PROT</name>
<keyword evidence="5" id="KW-1185">Reference proteome</keyword>
<sequence>MREHLATEIVDKATWQRAVETLRAHKVVLPTFEELARPSRIPEPNWAGVSKVDPGAADPANLFRVHWYNTPNGDARTSHPAYLELPPELTGVRARILVMLGKWFPMISAHKVLAAYACLVPRLVTGQFDPTRHRAVWPSTGNYCRGGVAISRILGCHGVAVLPEGMSRERFNWLEQWVSDPADIVRTYGTESNVREIYDKCHELAAAPDTRIINQFSEFANYVGHYAVTGQALADVFRTVAGGDESLRLSAFVAATGSAGTLGAGDYLKREYGTRIAAVEPLECPTLLKNGYGEHNIQGIGDKHVPLIHNLMNTDFVVGVSDGGSDELNVLFNTETGRQYLAQRRQLPRELVDSLGAFGLSGIANVLAAIKLARRMDMDENDAIVTIATDGAELYESEREKTLNTRFAEGFDDVSAGEVFGSRVLGLADDNVMELTHVDRQRMFNLGYYTWVEQQGTSLDDFEVRKNQAFWQGLTQLVPAWDNLIGQMNEEVGVRAGANA</sequence>
<dbReference type="InterPro" id="IPR036052">
    <property type="entry name" value="TrpB-like_PALP_sf"/>
</dbReference>
<evidence type="ECO:0000256" key="2">
    <source>
        <dbReference type="ARBA" id="ARBA00022898"/>
    </source>
</evidence>
<protein>
    <submittedName>
        <fullName evidence="4">Pyridoxal-phosphate dependent enzyme</fullName>
    </submittedName>
</protein>
<dbReference type="EMBL" id="QPMH01000031">
    <property type="protein sequence ID" value="RDD60299.1"/>
    <property type="molecule type" value="Genomic_DNA"/>
</dbReference>
<evidence type="ECO:0000256" key="1">
    <source>
        <dbReference type="ARBA" id="ARBA00001933"/>
    </source>
</evidence>
<proteinExistence type="predicted"/>
<evidence type="ECO:0000259" key="3">
    <source>
        <dbReference type="Pfam" id="PF00291"/>
    </source>
</evidence>
<dbReference type="InterPro" id="IPR050214">
    <property type="entry name" value="Cys_Synth/Cystath_Beta-Synth"/>
</dbReference>
<comment type="caution">
    <text evidence="4">The sequence shown here is derived from an EMBL/GenBank/DDBJ whole genome shotgun (WGS) entry which is preliminary data.</text>
</comment>
<dbReference type="SUPFAM" id="SSF53686">
    <property type="entry name" value="Tryptophan synthase beta subunit-like PLP-dependent enzymes"/>
    <property type="match status" value="1"/>
</dbReference>
<dbReference type="Proteomes" id="UP000253941">
    <property type="component" value="Unassembled WGS sequence"/>
</dbReference>
<dbReference type="RefSeq" id="WP_114583781.1">
    <property type="nucleotide sequence ID" value="NZ_QPMH01000031.1"/>
</dbReference>
<dbReference type="AlphaFoldDB" id="A0A369T4P7"/>
<evidence type="ECO:0000313" key="4">
    <source>
        <dbReference type="EMBL" id="RDD60299.1"/>
    </source>
</evidence>
<dbReference type="GO" id="GO:1901605">
    <property type="term" value="P:alpha-amino acid metabolic process"/>
    <property type="evidence" value="ECO:0007669"/>
    <property type="project" value="UniProtKB-ARBA"/>
</dbReference>
<reference evidence="4 5" key="1">
    <citation type="submission" date="2018-07" db="EMBL/GenBank/DDBJ databases">
        <title>Venubactetium sediminum gen. nov., sp. nov., isolated from a marine solar saltern.</title>
        <authorList>
            <person name="Wang S."/>
        </authorList>
    </citation>
    <scope>NUCLEOTIDE SEQUENCE [LARGE SCALE GENOMIC DNA]</scope>
    <source>
        <strain evidence="4 5">WD2A32</strain>
    </source>
</reference>
<dbReference type="InterPro" id="IPR001926">
    <property type="entry name" value="TrpB-like_PALP"/>
</dbReference>
<evidence type="ECO:0000313" key="5">
    <source>
        <dbReference type="Proteomes" id="UP000253941"/>
    </source>
</evidence>
<comment type="cofactor">
    <cofactor evidence="1">
        <name>pyridoxal 5'-phosphate</name>
        <dbReference type="ChEBI" id="CHEBI:597326"/>
    </cofactor>
</comment>
<dbReference type="PANTHER" id="PTHR10314">
    <property type="entry name" value="CYSTATHIONINE BETA-SYNTHASE"/>
    <property type="match status" value="1"/>
</dbReference>
<accession>A0A369T4P7</accession>
<dbReference type="Pfam" id="PF00291">
    <property type="entry name" value="PALP"/>
    <property type="match status" value="1"/>
</dbReference>
<dbReference type="Gene3D" id="3.40.50.1100">
    <property type="match status" value="2"/>
</dbReference>
<organism evidence="4 5">
    <name type="scientific">Ferruginivarius sediminum</name>
    <dbReference type="NCBI Taxonomy" id="2661937"/>
    <lineage>
        <taxon>Bacteria</taxon>
        <taxon>Pseudomonadati</taxon>
        <taxon>Pseudomonadota</taxon>
        <taxon>Alphaproteobacteria</taxon>
        <taxon>Rhodospirillales</taxon>
        <taxon>Rhodospirillaceae</taxon>
        <taxon>Ferruginivarius</taxon>
    </lineage>
</organism>
<feature type="domain" description="Tryptophan synthase beta chain-like PALP" evidence="3">
    <location>
        <begin position="111"/>
        <end position="321"/>
    </location>
</feature>